<protein>
    <recommendedName>
        <fullName evidence="2">DUF6923 domain-containing protein</fullName>
    </recommendedName>
</protein>
<feature type="transmembrane region" description="Helical" evidence="1">
    <location>
        <begin position="21"/>
        <end position="42"/>
    </location>
</feature>
<feature type="domain" description="DUF6923" evidence="2">
    <location>
        <begin position="64"/>
        <end position="147"/>
    </location>
</feature>
<proteinExistence type="predicted"/>
<comment type="caution">
    <text evidence="3">The sequence shown here is derived from an EMBL/GenBank/DDBJ whole genome shotgun (WGS) entry which is preliminary data.</text>
</comment>
<keyword evidence="1" id="KW-0472">Membrane</keyword>
<dbReference type="InterPro" id="IPR054215">
    <property type="entry name" value="DUF6923"/>
</dbReference>
<gene>
    <name evidence="3" type="ORF">A33O_04230</name>
</gene>
<dbReference type="OrthoDB" id="5400913at2"/>
<reference evidence="3 4" key="1">
    <citation type="journal article" date="2012" name="J. Bacteriol.">
        <title>Genome Sequence of Nitratireductor aquibiodomus Strain RA22.</title>
        <authorList>
            <person name="Singh A."/>
            <person name="Jangir P.K."/>
            <person name="Kumari C."/>
            <person name="Sharma R."/>
        </authorList>
    </citation>
    <scope>NUCLEOTIDE SEQUENCE [LARGE SCALE GENOMIC DNA]</scope>
    <source>
        <strain evidence="3 4">RA22</strain>
    </source>
</reference>
<keyword evidence="1" id="KW-1133">Transmembrane helix</keyword>
<dbReference type="EMBL" id="AJXZ01000006">
    <property type="protein sequence ID" value="EIM77039.1"/>
    <property type="molecule type" value="Genomic_DNA"/>
</dbReference>
<evidence type="ECO:0000256" key="1">
    <source>
        <dbReference type="SAM" id="Phobius"/>
    </source>
</evidence>
<accession>I5C5D7</accession>
<sequence>MRNLSSPTVELRAFYLRGDLLLNKLHGCLIAAFLVVFAWAFMGSTDAQAQSQPAFPGCTADTYLAQYSNTRLFSFDTSVNPFIVNPIGPASGMTYNAIGFNPADNYIYALRSTNLLRIGSDGSVRDLGPISGLPSGSIAGEFGLAGHITSPKLGEFIGSTSIQGQRHIRR</sequence>
<evidence type="ECO:0000259" key="2">
    <source>
        <dbReference type="Pfam" id="PF21959"/>
    </source>
</evidence>
<dbReference type="AlphaFoldDB" id="I5C5D7"/>
<organism evidence="3 4">
    <name type="scientific">Nitratireductor aquibiodomus RA22</name>
    <dbReference type="NCBI Taxonomy" id="1189611"/>
    <lineage>
        <taxon>Bacteria</taxon>
        <taxon>Pseudomonadati</taxon>
        <taxon>Pseudomonadota</taxon>
        <taxon>Alphaproteobacteria</taxon>
        <taxon>Hyphomicrobiales</taxon>
        <taxon>Phyllobacteriaceae</taxon>
        <taxon>Nitratireductor</taxon>
    </lineage>
</organism>
<name>I5C5D7_9HYPH</name>
<keyword evidence="1" id="KW-0812">Transmembrane</keyword>
<evidence type="ECO:0000313" key="4">
    <source>
        <dbReference type="Proteomes" id="UP000004622"/>
    </source>
</evidence>
<evidence type="ECO:0000313" key="3">
    <source>
        <dbReference type="EMBL" id="EIM77039.1"/>
    </source>
</evidence>
<dbReference type="Proteomes" id="UP000004622">
    <property type="component" value="Unassembled WGS sequence"/>
</dbReference>
<dbReference type="Pfam" id="PF21959">
    <property type="entry name" value="DUF6923"/>
    <property type="match status" value="1"/>
</dbReference>